<gene>
    <name evidence="3" type="ORF">SAMN05216323_10439</name>
</gene>
<dbReference type="AlphaFoldDB" id="A0A1G6NGZ3"/>
<dbReference type="STRING" id="1640674.SAMN05216323_10439"/>
<evidence type="ECO:0000313" key="4">
    <source>
        <dbReference type="Proteomes" id="UP000199452"/>
    </source>
</evidence>
<feature type="domain" description="Phosphatidic acid phosphatase type 2/haloperoxidase" evidence="2">
    <location>
        <begin position="180"/>
        <end position="298"/>
    </location>
</feature>
<protein>
    <submittedName>
        <fullName evidence="3">PAP2 superfamily protein</fullName>
    </submittedName>
</protein>
<dbReference type="InterPro" id="IPR036938">
    <property type="entry name" value="PAP2/HPO_sf"/>
</dbReference>
<sequence length="327" mass="36362">MKPKALSLAILMALVCITHTFARINNPQNLDHFIVDHPQNILRDDTLIIALPDTLPQTLSATDTIPADLPTENKDTSGFPAYKMTKQFVRDFGHTSVDVAIYPFAHWQNRDYLKAGILLGVSGLTYATLDDPIKAWAQRTRNSHSAFFSNQLQLVGQGYISAGIVASFEIYGIAFKQKKARRVAVLSAESFLISTGICTVIKHLAGRARPNTEADHDQWYGPQLTHKSQTSFFSGHTTAIFSVATVIAIEYKDHKWIPPTIYTLATLAAASRIHDNKHWTSDVVFAALLSHYVAKTVVRLHEKMGNKFYLAPEIAGNYNGLALLYCF</sequence>
<dbReference type="RefSeq" id="WP_092439104.1">
    <property type="nucleotide sequence ID" value="NZ_FMYP01000043.1"/>
</dbReference>
<dbReference type="InterPro" id="IPR000326">
    <property type="entry name" value="PAP2/HPO"/>
</dbReference>
<proteinExistence type="predicted"/>
<name>A0A1G6NGZ3_9BACT</name>
<dbReference type="OrthoDB" id="9773582at2"/>
<reference evidence="3 4" key="1">
    <citation type="submission" date="2016-09" db="EMBL/GenBank/DDBJ databases">
        <authorList>
            <person name="Capua I."/>
            <person name="De Benedictis P."/>
            <person name="Joannis T."/>
            <person name="Lombin L.H."/>
            <person name="Cattoli G."/>
        </authorList>
    </citation>
    <scope>NUCLEOTIDE SEQUENCE [LARGE SCALE GENOMIC DNA]</scope>
    <source>
        <strain evidence="3 4">A7P-90m</strain>
    </source>
</reference>
<dbReference type="EMBL" id="FMYP01000043">
    <property type="protein sequence ID" value="SDC66971.1"/>
    <property type="molecule type" value="Genomic_DNA"/>
</dbReference>
<accession>A0A1G6NGZ3</accession>
<evidence type="ECO:0000259" key="2">
    <source>
        <dbReference type="SMART" id="SM00014"/>
    </source>
</evidence>
<keyword evidence="4" id="KW-1185">Reference proteome</keyword>
<dbReference type="SMART" id="SM00014">
    <property type="entry name" value="acidPPc"/>
    <property type="match status" value="1"/>
</dbReference>
<evidence type="ECO:0000313" key="3">
    <source>
        <dbReference type="EMBL" id="SDC66971.1"/>
    </source>
</evidence>
<keyword evidence="1" id="KW-0732">Signal</keyword>
<feature type="chain" id="PRO_5011471878" evidence="1">
    <location>
        <begin position="23"/>
        <end position="327"/>
    </location>
</feature>
<dbReference type="SUPFAM" id="SSF48317">
    <property type="entry name" value="Acid phosphatase/Vanadium-dependent haloperoxidase"/>
    <property type="match status" value="1"/>
</dbReference>
<dbReference type="Proteomes" id="UP000199452">
    <property type="component" value="Unassembled WGS sequence"/>
</dbReference>
<evidence type="ECO:0000256" key="1">
    <source>
        <dbReference type="SAM" id="SignalP"/>
    </source>
</evidence>
<organism evidence="3 4">
    <name type="scientific">Williamwhitmania taraxaci</name>
    <dbReference type="NCBI Taxonomy" id="1640674"/>
    <lineage>
        <taxon>Bacteria</taxon>
        <taxon>Pseudomonadati</taxon>
        <taxon>Bacteroidota</taxon>
        <taxon>Bacteroidia</taxon>
        <taxon>Bacteroidales</taxon>
        <taxon>Williamwhitmaniaceae</taxon>
        <taxon>Williamwhitmania</taxon>
    </lineage>
</organism>
<feature type="signal peptide" evidence="1">
    <location>
        <begin position="1"/>
        <end position="22"/>
    </location>
</feature>
<dbReference type="Pfam" id="PF01569">
    <property type="entry name" value="PAP2"/>
    <property type="match status" value="1"/>
</dbReference>
<dbReference type="Gene3D" id="1.20.144.10">
    <property type="entry name" value="Phosphatidic acid phosphatase type 2/haloperoxidase"/>
    <property type="match status" value="1"/>
</dbReference>